<keyword evidence="1" id="KW-0732">Signal</keyword>
<accession>A0AA39XSL6</accession>
<comment type="caution">
    <text evidence="2">The sequence shown here is derived from an EMBL/GenBank/DDBJ whole genome shotgun (WGS) entry which is preliminary data.</text>
</comment>
<protein>
    <submittedName>
        <fullName evidence="2">Uncharacterized protein</fullName>
    </submittedName>
</protein>
<keyword evidence="3" id="KW-1185">Reference proteome</keyword>
<organism evidence="2 3">
    <name type="scientific">Cercophora newfieldiana</name>
    <dbReference type="NCBI Taxonomy" id="92897"/>
    <lineage>
        <taxon>Eukaryota</taxon>
        <taxon>Fungi</taxon>
        <taxon>Dikarya</taxon>
        <taxon>Ascomycota</taxon>
        <taxon>Pezizomycotina</taxon>
        <taxon>Sordariomycetes</taxon>
        <taxon>Sordariomycetidae</taxon>
        <taxon>Sordariales</taxon>
        <taxon>Lasiosphaeriaceae</taxon>
        <taxon>Cercophora</taxon>
    </lineage>
</organism>
<evidence type="ECO:0000313" key="2">
    <source>
        <dbReference type="EMBL" id="KAK0639478.1"/>
    </source>
</evidence>
<name>A0AA39XSL6_9PEZI</name>
<evidence type="ECO:0000256" key="1">
    <source>
        <dbReference type="SAM" id="SignalP"/>
    </source>
</evidence>
<feature type="signal peptide" evidence="1">
    <location>
        <begin position="1"/>
        <end position="24"/>
    </location>
</feature>
<dbReference type="AlphaFoldDB" id="A0AA39XSL6"/>
<proteinExistence type="predicted"/>
<evidence type="ECO:0000313" key="3">
    <source>
        <dbReference type="Proteomes" id="UP001174936"/>
    </source>
</evidence>
<reference evidence="2" key="1">
    <citation type="submission" date="2023-06" db="EMBL/GenBank/DDBJ databases">
        <title>Genome-scale phylogeny and comparative genomics of the fungal order Sordariales.</title>
        <authorList>
            <consortium name="Lawrence Berkeley National Laboratory"/>
            <person name="Hensen N."/>
            <person name="Bonometti L."/>
            <person name="Westerberg I."/>
            <person name="Brannstrom I.O."/>
            <person name="Guillou S."/>
            <person name="Cros-Aarteil S."/>
            <person name="Calhoun S."/>
            <person name="Haridas S."/>
            <person name="Kuo A."/>
            <person name="Mondo S."/>
            <person name="Pangilinan J."/>
            <person name="Riley R."/>
            <person name="Labutti K."/>
            <person name="Andreopoulos B."/>
            <person name="Lipzen A."/>
            <person name="Chen C."/>
            <person name="Yanf M."/>
            <person name="Daum C."/>
            <person name="Ng V."/>
            <person name="Clum A."/>
            <person name="Steindorff A."/>
            <person name="Ohm R."/>
            <person name="Martin F."/>
            <person name="Silar P."/>
            <person name="Natvig D."/>
            <person name="Lalanne C."/>
            <person name="Gautier V."/>
            <person name="Ament-Velasquez S.L."/>
            <person name="Kruys A."/>
            <person name="Hutchinson M.I."/>
            <person name="Powell A.J."/>
            <person name="Barry K."/>
            <person name="Miller A.N."/>
            <person name="Grigoriev I.V."/>
            <person name="Debuchy R."/>
            <person name="Gladieux P."/>
            <person name="Thoren M.H."/>
            <person name="Johannesson H."/>
        </authorList>
    </citation>
    <scope>NUCLEOTIDE SEQUENCE</scope>
    <source>
        <strain evidence="2">SMH2532-1</strain>
    </source>
</reference>
<dbReference type="Proteomes" id="UP001174936">
    <property type="component" value="Unassembled WGS sequence"/>
</dbReference>
<dbReference type="EMBL" id="JAULSV010000007">
    <property type="protein sequence ID" value="KAK0639478.1"/>
    <property type="molecule type" value="Genomic_DNA"/>
</dbReference>
<sequence>MKFSLSSIALGFANLILTLNPAGASPVEAISDTLITARSGLGFGGQASSPLPGFGVGARDVEDTSRMAKREPPVGQLSAWMNNTQCLGTPARTWTNSTIGQCLTHSPNGTPVGINRLRWVGNFCAVFLYNSDNCLGPIGIPTFKVVC</sequence>
<gene>
    <name evidence="2" type="ORF">B0T16DRAFT_463150</name>
</gene>
<feature type="chain" id="PRO_5041220106" evidence="1">
    <location>
        <begin position="25"/>
        <end position="147"/>
    </location>
</feature>